<dbReference type="KEGG" id="iis:EYM_02860"/>
<evidence type="ECO:0000313" key="2">
    <source>
        <dbReference type="Proteomes" id="UP000060778"/>
    </source>
</evidence>
<dbReference type="RefSeq" id="WP_075049567.1">
    <property type="nucleotide sequence ID" value="NZ_CP006867.1"/>
</dbReference>
<evidence type="ECO:0000313" key="1">
    <source>
        <dbReference type="EMBL" id="ALU12365.1"/>
    </source>
</evidence>
<sequence length="326" mass="36472">MITLKADESSALLVREHGKIYALFYRNGKSILISESGEEITVRRSIIDSYPYLIAKLDSEGAKVVVKRSIGYDVAEVNGNKIYGRTLFDVKWTGEVLPFYDMNSRNVIDLVTGKTIVNDLGNVLPVRSNRCGGITKLRIFVVTPKGTQLLEIDERGNVKVIARTPIRVEGVTPSGTAYKCFESECYYIDCNGLKMRIRNAFRIVGNALLAKDHVVYELLRSGSGNNEVNRMLAIDSNGYPKTPSQPLRDVTLIDSRGYEILVSGYRVSNKTELWCVAVFKLEAQEIVPKYALCDNYPLILDDEILFNDKGDLVALRGKSLEKIEVT</sequence>
<accession>A0A0U2MAT1</accession>
<keyword evidence="2" id="KW-1185">Reference proteome</keyword>
<name>A0A0U2MAT1_9CREN</name>
<proteinExistence type="predicted"/>
<dbReference type="GeneID" id="30679966"/>
<reference evidence="1 2" key="1">
    <citation type="submission" date="2013-11" db="EMBL/GenBank/DDBJ databases">
        <title>Comparative genomics of Ignicoccus.</title>
        <authorList>
            <person name="Podar M."/>
        </authorList>
    </citation>
    <scope>NUCLEOTIDE SEQUENCE [LARGE SCALE GENOMIC DNA]</scope>
    <source>
        <strain evidence="1 2">DSM 13165</strain>
    </source>
</reference>
<gene>
    <name evidence="1" type="ORF">EYM_02860</name>
</gene>
<dbReference type="AlphaFoldDB" id="A0A0U2MAT1"/>
<dbReference type="EMBL" id="CP006867">
    <property type="protein sequence ID" value="ALU12365.1"/>
    <property type="molecule type" value="Genomic_DNA"/>
</dbReference>
<dbReference type="STRING" id="940295.EYM_02860"/>
<organism evidence="1 2">
    <name type="scientific">Ignicoccus islandicus DSM 13165</name>
    <dbReference type="NCBI Taxonomy" id="940295"/>
    <lineage>
        <taxon>Archaea</taxon>
        <taxon>Thermoproteota</taxon>
        <taxon>Thermoprotei</taxon>
        <taxon>Desulfurococcales</taxon>
        <taxon>Desulfurococcaceae</taxon>
        <taxon>Ignicoccus</taxon>
    </lineage>
</organism>
<dbReference type="Proteomes" id="UP000060778">
    <property type="component" value="Chromosome"/>
</dbReference>
<protein>
    <submittedName>
        <fullName evidence="1">Uncharacterized protein</fullName>
    </submittedName>
</protein>